<dbReference type="PANTHER" id="PTHR34301:SF8">
    <property type="entry name" value="ATPASE DOMAIN-CONTAINING PROTEIN"/>
    <property type="match status" value="1"/>
</dbReference>
<dbReference type="GO" id="GO:0016887">
    <property type="term" value="F:ATP hydrolysis activity"/>
    <property type="evidence" value="ECO:0007669"/>
    <property type="project" value="InterPro"/>
</dbReference>
<dbReference type="GO" id="GO:0005524">
    <property type="term" value="F:ATP binding"/>
    <property type="evidence" value="ECO:0007669"/>
    <property type="project" value="UniProtKB-KW"/>
</dbReference>
<reference evidence="2 3" key="1">
    <citation type="submission" date="2019-10" db="EMBL/GenBank/DDBJ databases">
        <title>Genomic and transcriptomic insights into the perfect genentic adaptation of a filamentous nitrogen-fixing cyanobacterium to rice fields.</title>
        <authorList>
            <person name="Chen Z."/>
        </authorList>
    </citation>
    <scope>NUCLEOTIDE SEQUENCE [LARGE SCALE GENOMIC DNA]</scope>
    <source>
        <strain evidence="2">CCNUC1</strain>
    </source>
</reference>
<accession>A0A5P8W9D2</accession>
<dbReference type="Proteomes" id="UP000326678">
    <property type="component" value="Chromosome Gxm1"/>
</dbReference>
<evidence type="ECO:0000313" key="3">
    <source>
        <dbReference type="Proteomes" id="UP000326678"/>
    </source>
</evidence>
<keyword evidence="3" id="KW-1185">Reference proteome</keyword>
<dbReference type="RefSeq" id="WP_152590268.1">
    <property type="nucleotide sequence ID" value="NZ_CP045226.1"/>
</dbReference>
<evidence type="ECO:0000313" key="2">
    <source>
        <dbReference type="EMBL" id="QFS48579.1"/>
    </source>
</evidence>
<protein>
    <submittedName>
        <fullName evidence="2">ATP-binding protein</fullName>
    </submittedName>
</protein>
<dbReference type="InterPro" id="IPR027417">
    <property type="entry name" value="P-loop_NTPase"/>
</dbReference>
<proteinExistence type="predicted"/>
<keyword evidence="2" id="KW-0547">Nucleotide-binding</keyword>
<sequence>MYPNSQNPFVVGTPIVPERFVGRKSLIAAAFDQIHHRSHLAVWGGLGTGKTSFLVKLASPDTWKQHGLDSSIAVIVRFSCEEVEPFTPSGFWKKLLSLLKDNLDTEPELQANINTLLAESRASRDSLRQLLGELAQKGKFLVLLVDDYDVALTKSQEYSEENMQQFLSECRNLAVHLEPKRNLSIIVTSKKRLNDLGPRLNPNASPWYNHYLFRQIKPFDNTEIEEFLQPFNKPITTELRQAIGEIAGGHPSLLQSASLLLYQELRNTTPPQVEEFVREFESSTQQFFDSTWQRCNPKDQNLLMLMALAKLRGRLEKRRYDLKDVDLIFTQSERNLTNLEEQGVIKRTANNGDIYYLFTSSLMEKWVIQEIWNSDEDSLKKRQKEFLNLMSHQQAENMKNAIIWVGKHRNDVISSLKFIYPIVEKIIKFFVI</sequence>
<dbReference type="KEGG" id="nsh:GXM_06073"/>
<dbReference type="Pfam" id="PF13401">
    <property type="entry name" value="AAA_22"/>
    <property type="match status" value="1"/>
</dbReference>
<dbReference type="InterPro" id="IPR049945">
    <property type="entry name" value="AAA_22"/>
</dbReference>
<gene>
    <name evidence="2" type="ORF">GXM_06073</name>
</gene>
<keyword evidence="2" id="KW-0067">ATP-binding</keyword>
<dbReference type="AlphaFoldDB" id="A0A5P8W9D2"/>
<name>A0A5P8W9D2_9NOSO</name>
<dbReference type="SUPFAM" id="SSF52540">
    <property type="entry name" value="P-loop containing nucleoside triphosphate hydrolases"/>
    <property type="match status" value="1"/>
</dbReference>
<dbReference type="Gene3D" id="3.40.50.300">
    <property type="entry name" value="P-loop containing nucleotide triphosphate hydrolases"/>
    <property type="match status" value="1"/>
</dbReference>
<dbReference type="PANTHER" id="PTHR34301">
    <property type="entry name" value="DNA-BINDING PROTEIN-RELATED"/>
    <property type="match status" value="1"/>
</dbReference>
<organism evidence="2 3">
    <name type="scientific">Nostoc sphaeroides CCNUC1</name>
    <dbReference type="NCBI Taxonomy" id="2653204"/>
    <lineage>
        <taxon>Bacteria</taxon>
        <taxon>Bacillati</taxon>
        <taxon>Cyanobacteriota</taxon>
        <taxon>Cyanophyceae</taxon>
        <taxon>Nostocales</taxon>
        <taxon>Nostocaceae</taxon>
        <taxon>Nostoc</taxon>
    </lineage>
</organism>
<dbReference type="EMBL" id="CP045226">
    <property type="protein sequence ID" value="QFS48579.1"/>
    <property type="molecule type" value="Genomic_DNA"/>
</dbReference>
<evidence type="ECO:0000259" key="1">
    <source>
        <dbReference type="Pfam" id="PF13401"/>
    </source>
</evidence>
<feature type="domain" description="ORC1/DEAH AAA+ ATPase" evidence="1">
    <location>
        <begin position="35"/>
        <end position="192"/>
    </location>
</feature>